<dbReference type="SUPFAM" id="SSF111126">
    <property type="entry name" value="Ligand-binding domain in the NO signalling and Golgi transport"/>
    <property type="match status" value="1"/>
</dbReference>
<dbReference type="InterPro" id="IPR024096">
    <property type="entry name" value="NO_sig/Golgi_transp_ligand-bd"/>
</dbReference>
<reference evidence="2" key="1">
    <citation type="journal article" date="2019" name="Int. J. Syst. Evol. Microbiol.">
        <title>The Global Catalogue of Microorganisms (GCM) 10K type strain sequencing project: providing services to taxonomists for standard genome sequencing and annotation.</title>
        <authorList>
            <consortium name="The Broad Institute Genomics Platform"/>
            <consortium name="The Broad Institute Genome Sequencing Center for Infectious Disease"/>
            <person name="Wu L."/>
            <person name="Ma J."/>
        </authorList>
    </citation>
    <scope>NUCLEOTIDE SEQUENCE [LARGE SCALE GENOMIC DNA]</scope>
    <source>
        <strain evidence="2">CGMCC 1.16305</strain>
    </source>
</reference>
<gene>
    <name evidence="1" type="ORF">ACFQRG_12180</name>
</gene>
<evidence type="ECO:0000313" key="1">
    <source>
        <dbReference type="EMBL" id="MFC7393714.1"/>
    </source>
</evidence>
<dbReference type="Proteomes" id="UP001596505">
    <property type="component" value="Unassembled WGS sequence"/>
</dbReference>
<comment type="caution">
    <text evidence="1">The sequence shown here is derived from an EMBL/GenBank/DDBJ whole genome shotgun (WGS) entry which is preliminary data.</text>
</comment>
<proteinExistence type="predicted"/>
<name>A0ABW2PX27_9BACL</name>
<keyword evidence="2" id="KW-1185">Reference proteome</keyword>
<dbReference type="RefSeq" id="WP_380966287.1">
    <property type="nucleotide sequence ID" value="NZ_JBHTCO010000014.1"/>
</dbReference>
<sequence>MTKITYPKPEYYGDATISAFGYELLRNALLPELLGEELSPILYWSGRKLARQYPLDTIEDIVAFFTYAAWGTLTVADQQKDKITFHLSSDLIEARMKDDPNTSFSLEAGFLAEQLQRQLNCVAEAFAEPRNAKVKHVTFHVKWDFKDMIRPINSSQKNDKV</sequence>
<organism evidence="1 2">
    <name type="scientific">Scopulibacillus cellulosilyticus</name>
    <dbReference type="NCBI Taxonomy" id="2665665"/>
    <lineage>
        <taxon>Bacteria</taxon>
        <taxon>Bacillati</taxon>
        <taxon>Bacillota</taxon>
        <taxon>Bacilli</taxon>
        <taxon>Bacillales</taxon>
        <taxon>Sporolactobacillaceae</taxon>
        <taxon>Scopulibacillus</taxon>
    </lineage>
</organism>
<dbReference type="Pfam" id="PF10702">
    <property type="entry name" value="DUF2507"/>
    <property type="match status" value="1"/>
</dbReference>
<accession>A0ABW2PX27</accession>
<dbReference type="EMBL" id="JBHTCO010000014">
    <property type="protein sequence ID" value="MFC7393714.1"/>
    <property type="molecule type" value="Genomic_DNA"/>
</dbReference>
<protein>
    <submittedName>
        <fullName evidence="1">YslB family protein</fullName>
    </submittedName>
</protein>
<dbReference type="InterPro" id="IPR019642">
    <property type="entry name" value="DUF2507"/>
</dbReference>
<evidence type="ECO:0000313" key="2">
    <source>
        <dbReference type="Proteomes" id="UP001596505"/>
    </source>
</evidence>
<dbReference type="Gene3D" id="3.30.1380.20">
    <property type="entry name" value="Trafficking protein particle complex subunit 3"/>
    <property type="match status" value="1"/>
</dbReference>